<dbReference type="RefSeq" id="WP_156446430.1">
    <property type="nucleotide sequence ID" value="NZ_JBHSLU010000051.1"/>
</dbReference>
<gene>
    <name evidence="1" type="ORF">ACFPN9_16605</name>
</gene>
<keyword evidence="2" id="KW-1185">Reference proteome</keyword>
<dbReference type="EMBL" id="JBHSLU010000051">
    <property type="protein sequence ID" value="MFC5506872.1"/>
    <property type="molecule type" value="Genomic_DNA"/>
</dbReference>
<evidence type="ECO:0000313" key="1">
    <source>
        <dbReference type="EMBL" id="MFC5506872.1"/>
    </source>
</evidence>
<name>A0ABW0P625_9HYPH</name>
<dbReference type="Proteomes" id="UP001596060">
    <property type="component" value="Unassembled WGS sequence"/>
</dbReference>
<sequence length="463" mass="50516">MTSQTDMSAMIARIADRHDVPLAVLLATMASLVKSGVRPNLARLEQLLGRKAREVVALRRRLSPPSQDPVVDEARRKASRALEAGQFAEIERALAQLELHFFGGMTDLSTMPADRRVAAGETRSDRAATALLELSPTACREASQRYAEAAAIIGLADIPRSRDMALRQGDALARIGEDFGDAAGFEAAIEHFRRLLNGLDNLDDTAAWAAVQERLARTLAGLAGLTGEERRLTEALACCRAALDDLRHEQAPLLWRALKLRFARIAIPLAEEREDDALLEEAISALATALARWNRDGDEVRWLEAEQLISRGRAALGRRTSDLALLERAFNGFNRVAKTVNRQREPLRWAELQDQMGGVLAAMGERYSESVVLEEAVAAFDAALEERRRERSPQLWAASAANQGLASMQLAARRKDQGLAQRALLQIAAAVEAMREAGNGAEVAALQKKLIQAGSLAEAMSRG</sequence>
<protein>
    <submittedName>
        <fullName evidence="1">Uncharacterized protein</fullName>
    </submittedName>
</protein>
<evidence type="ECO:0000313" key="2">
    <source>
        <dbReference type="Proteomes" id="UP001596060"/>
    </source>
</evidence>
<proteinExistence type="predicted"/>
<reference evidence="2" key="1">
    <citation type="journal article" date="2019" name="Int. J. Syst. Evol. Microbiol.">
        <title>The Global Catalogue of Microorganisms (GCM) 10K type strain sequencing project: providing services to taxonomists for standard genome sequencing and annotation.</title>
        <authorList>
            <consortium name="The Broad Institute Genomics Platform"/>
            <consortium name="The Broad Institute Genome Sequencing Center for Infectious Disease"/>
            <person name="Wu L."/>
            <person name="Ma J."/>
        </authorList>
    </citation>
    <scope>NUCLEOTIDE SEQUENCE [LARGE SCALE GENOMIC DNA]</scope>
    <source>
        <strain evidence="2">CCUG 43117</strain>
    </source>
</reference>
<organism evidence="1 2">
    <name type="scientific">Bosea massiliensis</name>
    <dbReference type="NCBI Taxonomy" id="151419"/>
    <lineage>
        <taxon>Bacteria</taxon>
        <taxon>Pseudomonadati</taxon>
        <taxon>Pseudomonadota</taxon>
        <taxon>Alphaproteobacteria</taxon>
        <taxon>Hyphomicrobiales</taxon>
        <taxon>Boseaceae</taxon>
        <taxon>Bosea</taxon>
    </lineage>
</organism>
<accession>A0ABW0P625</accession>
<comment type="caution">
    <text evidence="1">The sequence shown here is derived from an EMBL/GenBank/DDBJ whole genome shotgun (WGS) entry which is preliminary data.</text>
</comment>